<feature type="transmembrane region" description="Helical" evidence="3">
    <location>
        <begin position="581"/>
        <end position="600"/>
    </location>
</feature>
<dbReference type="Gene3D" id="1.20.1250.20">
    <property type="entry name" value="MFS general substrate transporter like domains"/>
    <property type="match status" value="2"/>
</dbReference>
<feature type="transmembrane region" description="Helical" evidence="3">
    <location>
        <begin position="521"/>
        <end position="544"/>
    </location>
</feature>
<comment type="subcellular location">
    <subcellularLocation>
        <location evidence="1">Membrane</location>
        <topology evidence="1">Multi-pass membrane protein</topology>
    </subcellularLocation>
</comment>
<keyword evidence="3" id="KW-1133">Transmembrane helix</keyword>
<sequence length="890" mass="97232">MANGFNLSDVLRIASIHPFYSDTEYPPNREDLSSLLAKQWGPGKDLKLSSFPLTWKDALYKKIARLTTDRDPRNGYRQQVYISTTGGGSGKGFPMVFATDSQETRQQRAAIGALLRSCGVTGPGDWVMTMHVSGHLYRALDLMAETFEGSGASVLCAGSMMEQDQMIETLLKYRVNAIAGDAGQIMQLSRYICTLPTETRKQLLINKVIYTSEPMTPAQRKFLSSVFPNVAVSSVIGSAEAGPWATSPAQLTEASKGQNYAGFVYDQRLIHLEVFPFDIEESDGPGSASAHPVPDGEKGLLVQTSLQRLRHPLVRYVCGDVCSLHPLPASMKSIIPPEDAAHYKVARLYGRDRRISFDWYGEYFEFPVIQDAMRTESWGILQYQIIRRYNEGDKNNLDIVLELRVLRHNESGTISIEEMTRELLNMGNVKFKSEKTGKSWRSSQWFILVTIAIALFSETFIYGFLVPLFPYMLRERLHLDQARIQELTSLVLAVHGMVSVVSGPIIGHFADKISNRKLPLLFSLFVCIFGTGIVAGATSLPVLFTGRVMQGIAGSSVWIIGLATVADTVGGDNMGKVEGIMMSFLYGGLIGGPCIAGWLLEYVGYWPTWSVPLVLLVFDFIARLIMIENRAVQISSSEPETPSRVGGSTKPLLSPREDAPTSYPAENFWRIILTDVRALVAIFVAISANTVGTSFHATLPLHVQETFGWGSGRSGSLFACLIMPTLVVSPVAGWLRDCFGVRYPASASAVFQAAMLGILGLAGTDLLPWTSAQSGGGTLYTGCILAIGAARSFTANVGPVELSSIVRAYQEKSPGIFGPEGGMSRAFSLDDVAASLGTVLGPIIGGFLTQYKGYTFMCCTWSALYIVLATLVLCFLGRDHASESDIYDEV</sequence>
<feature type="transmembrane region" description="Helical" evidence="3">
    <location>
        <begin position="854"/>
        <end position="876"/>
    </location>
</feature>
<keyword evidence="3" id="KW-0812">Transmembrane</keyword>
<dbReference type="InterPro" id="IPR042099">
    <property type="entry name" value="ANL_N_sf"/>
</dbReference>
<proteinExistence type="predicted"/>
<evidence type="ECO:0000256" key="1">
    <source>
        <dbReference type="ARBA" id="ARBA00004141"/>
    </source>
</evidence>
<dbReference type="Proteomes" id="UP000654922">
    <property type="component" value="Unassembled WGS sequence"/>
</dbReference>
<dbReference type="SUPFAM" id="SSF103473">
    <property type="entry name" value="MFS general substrate transporter"/>
    <property type="match status" value="1"/>
</dbReference>
<feature type="transmembrane region" description="Helical" evidence="3">
    <location>
        <begin position="676"/>
        <end position="695"/>
    </location>
</feature>
<feature type="transmembrane region" description="Helical" evidence="3">
    <location>
        <begin position="445"/>
        <end position="469"/>
    </location>
</feature>
<dbReference type="SUPFAM" id="SSF56801">
    <property type="entry name" value="Acetyl-CoA synthetase-like"/>
    <property type="match status" value="1"/>
</dbReference>
<evidence type="ECO:0000313" key="5">
    <source>
        <dbReference type="EMBL" id="KAF7166698.1"/>
    </source>
</evidence>
<dbReference type="Pfam" id="PF07690">
    <property type="entry name" value="MFS_1"/>
    <property type="match status" value="1"/>
</dbReference>
<dbReference type="Gene3D" id="3.40.50.12780">
    <property type="entry name" value="N-terminal domain of ligase-like"/>
    <property type="match status" value="1"/>
</dbReference>
<evidence type="ECO:0000313" key="6">
    <source>
        <dbReference type="Proteomes" id="UP000654922"/>
    </source>
</evidence>
<dbReference type="GO" id="GO:0016020">
    <property type="term" value="C:membrane"/>
    <property type="evidence" value="ECO:0007669"/>
    <property type="project" value="UniProtKB-SubCell"/>
</dbReference>
<accession>A0A8H6Q5Z8</accession>
<dbReference type="PROSITE" id="PS50850">
    <property type="entry name" value="MFS"/>
    <property type="match status" value="1"/>
</dbReference>
<dbReference type="EMBL" id="JACBAE010001299">
    <property type="protein sequence ID" value="KAF7166698.1"/>
    <property type="molecule type" value="Genomic_DNA"/>
</dbReference>
<feature type="transmembrane region" description="Helical" evidence="3">
    <location>
        <begin position="606"/>
        <end position="626"/>
    </location>
</feature>
<dbReference type="OrthoDB" id="5086884at2759"/>
<keyword evidence="3" id="KW-0472">Membrane</keyword>
<dbReference type="InterPro" id="IPR036259">
    <property type="entry name" value="MFS_trans_sf"/>
</dbReference>
<dbReference type="PANTHER" id="PTHR43845:SF1">
    <property type="entry name" value="BLR5969 PROTEIN"/>
    <property type="match status" value="1"/>
</dbReference>
<evidence type="ECO:0000256" key="2">
    <source>
        <dbReference type="SAM" id="MobiDB-lite"/>
    </source>
</evidence>
<dbReference type="InterPro" id="IPR011701">
    <property type="entry name" value="MFS"/>
</dbReference>
<feature type="transmembrane region" description="Helical" evidence="3">
    <location>
        <begin position="747"/>
        <end position="769"/>
    </location>
</feature>
<feature type="transmembrane region" description="Helical" evidence="3">
    <location>
        <begin position="489"/>
        <end position="509"/>
    </location>
</feature>
<dbReference type="InterPro" id="IPR020846">
    <property type="entry name" value="MFS_dom"/>
</dbReference>
<dbReference type="AlphaFoldDB" id="A0A8H6Q5Z8"/>
<dbReference type="PANTHER" id="PTHR43845">
    <property type="entry name" value="BLR5969 PROTEIN"/>
    <property type="match status" value="1"/>
</dbReference>
<reference evidence="5" key="1">
    <citation type="submission" date="2020-06" db="EMBL/GenBank/DDBJ databases">
        <title>Draft genome sequences of strains closely related to Aspergillus parafelis and Aspergillus hiratsukae.</title>
        <authorList>
            <person name="Dos Santos R.A.C."/>
            <person name="Rivero-Menendez O."/>
            <person name="Steenwyk J.L."/>
            <person name="Mead M.E."/>
            <person name="Goldman G.H."/>
            <person name="Alastruey-Izquierdo A."/>
            <person name="Rokas A."/>
        </authorList>
    </citation>
    <scope>NUCLEOTIDE SEQUENCE</scope>
    <source>
        <strain evidence="5">CNM-CM5623</strain>
    </source>
</reference>
<name>A0A8H6Q5Z8_9EURO</name>
<dbReference type="GO" id="GO:0022857">
    <property type="term" value="F:transmembrane transporter activity"/>
    <property type="evidence" value="ECO:0007669"/>
    <property type="project" value="InterPro"/>
</dbReference>
<feature type="region of interest" description="Disordered" evidence="2">
    <location>
        <begin position="637"/>
        <end position="657"/>
    </location>
</feature>
<comment type="caution">
    <text evidence="5">The sequence shown here is derived from an EMBL/GenBank/DDBJ whole genome shotgun (WGS) entry which is preliminary data.</text>
</comment>
<protein>
    <recommendedName>
        <fullName evidence="4">Major facilitator superfamily (MFS) profile domain-containing protein</fullName>
    </recommendedName>
</protein>
<feature type="domain" description="Major facilitator superfamily (MFS) profile" evidence="4">
    <location>
        <begin position="447"/>
        <end position="881"/>
    </location>
</feature>
<dbReference type="CDD" id="cd17325">
    <property type="entry name" value="MFS_MdtG_SLC18_like"/>
    <property type="match status" value="1"/>
</dbReference>
<evidence type="ECO:0000256" key="3">
    <source>
        <dbReference type="SAM" id="Phobius"/>
    </source>
</evidence>
<evidence type="ECO:0000259" key="4">
    <source>
        <dbReference type="PROSITE" id="PS50850"/>
    </source>
</evidence>
<organism evidence="5 6">
    <name type="scientific">Aspergillus felis</name>
    <dbReference type="NCBI Taxonomy" id="1287682"/>
    <lineage>
        <taxon>Eukaryota</taxon>
        <taxon>Fungi</taxon>
        <taxon>Dikarya</taxon>
        <taxon>Ascomycota</taxon>
        <taxon>Pezizomycotina</taxon>
        <taxon>Eurotiomycetes</taxon>
        <taxon>Eurotiomycetidae</taxon>
        <taxon>Eurotiales</taxon>
        <taxon>Aspergillaceae</taxon>
        <taxon>Aspergillus</taxon>
        <taxon>Aspergillus subgen. Fumigati</taxon>
    </lineage>
</organism>
<feature type="transmembrane region" description="Helical" evidence="3">
    <location>
        <begin position="715"/>
        <end position="735"/>
    </location>
</feature>
<gene>
    <name evidence="5" type="ORF">CNMCM5623_000242</name>
</gene>